<feature type="binding site" evidence="4">
    <location>
        <begin position="150"/>
        <end position="158"/>
    </location>
    <ligand>
        <name>ATP</name>
        <dbReference type="ChEBI" id="CHEBI:30616"/>
    </ligand>
</feature>
<dbReference type="GO" id="GO:0005524">
    <property type="term" value="F:ATP binding"/>
    <property type="evidence" value="ECO:0007669"/>
    <property type="project" value="UniProtKB-KW"/>
</dbReference>
<gene>
    <name evidence="7" type="ORF">SAMN02982985_01287</name>
</gene>
<dbReference type="SUPFAM" id="SSF100950">
    <property type="entry name" value="NagB/RpiA/CoA transferase-like"/>
    <property type="match status" value="1"/>
</dbReference>
<feature type="binding site" evidence="4">
    <location>
        <begin position="24"/>
        <end position="28"/>
    </location>
    <ligand>
        <name>ATP</name>
        <dbReference type="ChEBI" id="CHEBI:30616"/>
    </ligand>
</feature>
<dbReference type="GO" id="GO:0046872">
    <property type="term" value="F:metal ion binding"/>
    <property type="evidence" value="ECO:0007669"/>
    <property type="project" value="UniProtKB-KW"/>
</dbReference>
<keyword evidence="5" id="KW-0479">Metal-binding</keyword>
<dbReference type="PANTHER" id="PTHR23407">
    <property type="entry name" value="ATPASE INHIBITOR/5-FORMYLTETRAHYDROFOLATE CYCLO-LIGASE"/>
    <property type="match status" value="1"/>
</dbReference>
<organism evidence="7 8">
    <name type="scientific">Rugamonas rubra</name>
    <dbReference type="NCBI Taxonomy" id="758825"/>
    <lineage>
        <taxon>Bacteria</taxon>
        <taxon>Pseudomonadati</taxon>
        <taxon>Pseudomonadota</taxon>
        <taxon>Betaproteobacteria</taxon>
        <taxon>Burkholderiales</taxon>
        <taxon>Oxalobacteraceae</taxon>
        <taxon>Telluria group</taxon>
        <taxon>Rugamonas</taxon>
    </lineage>
</organism>
<evidence type="ECO:0000256" key="3">
    <source>
        <dbReference type="ARBA" id="ARBA00022840"/>
    </source>
</evidence>
<dbReference type="Proteomes" id="UP000199470">
    <property type="component" value="Unassembled WGS sequence"/>
</dbReference>
<dbReference type="PIRSF" id="PIRSF006806">
    <property type="entry name" value="FTHF_cligase"/>
    <property type="match status" value="1"/>
</dbReference>
<dbReference type="InterPro" id="IPR002698">
    <property type="entry name" value="FTHF_cligase"/>
</dbReference>
<evidence type="ECO:0000313" key="7">
    <source>
        <dbReference type="EMBL" id="SFL73702.1"/>
    </source>
</evidence>
<dbReference type="STRING" id="758825.SAMN02982985_01287"/>
<sequence>MDMNSDPRIPRAAEPPPAPPLNEKADLRRRLLAARRGLDGATRARWDGAIGAHVVDWWRGSGAGALGVYWPLRDEPDLAAAYAELARLGARLLLPVVLRRDAALEFAEWDIGEAMVKDKMGVAVPAELRLAPYPPALLVPCLGFNAGRYRLGYGGGFYDRTLARQPRPRTLGVAYACLAAEFASDGHDVALDGIVTERGSIGSDPRV</sequence>
<keyword evidence="3 4" id="KW-0067">ATP-binding</keyword>
<dbReference type="GO" id="GO:0030272">
    <property type="term" value="F:5-formyltetrahydrofolate cyclo-ligase activity"/>
    <property type="evidence" value="ECO:0007669"/>
    <property type="project" value="UniProtKB-EC"/>
</dbReference>
<keyword evidence="8" id="KW-1185">Reference proteome</keyword>
<evidence type="ECO:0000256" key="1">
    <source>
        <dbReference type="ARBA" id="ARBA00010638"/>
    </source>
</evidence>
<dbReference type="EC" id="6.3.3.2" evidence="5"/>
<dbReference type="NCBIfam" id="TIGR02727">
    <property type="entry name" value="MTHFS_bact"/>
    <property type="match status" value="1"/>
</dbReference>
<feature type="region of interest" description="Disordered" evidence="6">
    <location>
        <begin position="1"/>
        <end position="24"/>
    </location>
</feature>
<protein>
    <recommendedName>
        <fullName evidence="5">5-formyltetrahydrofolate cyclo-ligase</fullName>
        <ecNumber evidence="5">6.3.3.2</ecNumber>
    </recommendedName>
</protein>
<keyword evidence="2 4" id="KW-0547">Nucleotide-binding</keyword>
<dbReference type="AlphaFoldDB" id="A0A1I4K4J4"/>
<evidence type="ECO:0000256" key="5">
    <source>
        <dbReference type="RuleBase" id="RU361279"/>
    </source>
</evidence>
<accession>A0A1I4K4J4</accession>
<dbReference type="PANTHER" id="PTHR23407:SF1">
    <property type="entry name" value="5-FORMYLTETRAHYDROFOLATE CYCLO-LIGASE"/>
    <property type="match status" value="1"/>
</dbReference>
<name>A0A1I4K4J4_9BURK</name>
<dbReference type="InterPro" id="IPR024185">
    <property type="entry name" value="FTHF_cligase-like_sf"/>
</dbReference>
<reference evidence="7 8" key="1">
    <citation type="submission" date="2016-10" db="EMBL/GenBank/DDBJ databases">
        <authorList>
            <person name="de Groot N.N."/>
        </authorList>
    </citation>
    <scope>NUCLEOTIDE SEQUENCE [LARGE SCALE GENOMIC DNA]</scope>
    <source>
        <strain evidence="7 8">ATCC 43154</strain>
    </source>
</reference>
<proteinExistence type="inferred from homology"/>
<dbReference type="GO" id="GO:0009396">
    <property type="term" value="P:folic acid-containing compound biosynthetic process"/>
    <property type="evidence" value="ECO:0007669"/>
    <property type="project" value="TreeGrafter"/>
</dbReference>
<evidence type="ECO:0000256" key="2">
    <source>
        <dbReference type="ARBA" id="ARBA00022741"/>
    </source>
</evidence>
<evidence type="ECO:0000256" key="4">
    <source>
        <dbReference type="PIRSR" id="PIRSR006806-1"/>
    </source>
</evidence>
<evidence type="ECO:0000313" key="8">
    <source>
        <dbReference type="Proteomes" id="UP000199470"/>
    </source>
</evidence>
<comment type="catalytic activity">
    <reaction evidence="5">
        <text>(6S)-5-formyl-5,6,7,8-tetrahydrofolate + ATP = (6R)-5,10-methenyltetrahydrofolate + ADP + phosphate</text>
        <dbReference type="Rhea" id="RHEA:10488"/>
        <dbReference type="ChEBI" id="CHEBI:30616"/>
        <dbReference type="ChEBI" id="CHEBI:43474"/>
        <dbReference type="ChEBI" id="CHEBI:57455"/>
        <dbReference type="ChEBI" id="CHEBI:57457"/>
        <dbReference type="ChEBI" id="CHEBI:456216"/>
        <dbReference type="EC" id="6.3.3.2"/>
    </reaction>
</comment>
<dbReference type="Gene3D" id="3.40.50.10420">
    <property type="entry name" value="NagB/RpiA/CoA transferase-like"/>
    <property type="match status" value="1"/>
</dbReference>
<comment type="similarity">
    <text evidence="1 5">Belongs to the 5-formyltetrahydrofolate cyclo-ligase family.</text>
</comment>
<dbReference type="InterPro" id="IPR037171">
    <property type="entry name" value="NagB/RpiA_transferase-like"/>
</dbReference>
<dbReference type="GO" id="GO:0035999">
    <property type="term" value="P:tetrahydrofolate interconversion"/>
    <property type="evidence" value="ECO:0007669"/>
    <property type="project" value="TreeGrafter"/>
</dbReference>
<dbReference type="EMBL" id="FOTW01000007">
    <property type="protein sequence ID" value="SFL73702.1"/>
    <property type="molecule type" value="Genomic_DNA"/>
</dbReference>
<evidence type="ECO:0000256" key="6">
    <source>
        <dbReference type="SAM" id="MobiDB-lite"/>
    </source>
</evidence>
<feature type="binding site" evidence="4">
    <location>
        <position position="75"/>
    </location>
    <ligand>
        <name>substrate</name>
    </ligand>
</feature>
<comment type="cofactor">
    <cofactor evidence="5">
        <name>Mg(2+)</name>
        <dbReference type="ChEBI" id="CHEBI:18420"/>
    </cofactor>
</comment>
<dbReference type="Pfam" id="PF01812">
    <property type="entry name" value="5-FTHF_cyc-lig"/>
    <property type="match status" value="1"/>
</dbReference>
<keyword evidence="5" id="KW-0460">Magnesium</keyword>